<dbReference type="RefSeq" id="WP_251780814.1">
    <property type="nucleotide sequence ID" value="NZ_JAMKFE010000018.1"/>
</dbReference>
<proteinExistence type="predicted"/>
<dbReference type="InterPro" id="IPR029052">
    <property type="entry name" value="Metallo-depent_PP-like"/>
</dbReference>
<sequence length="286" mass="31687">MRIQLLSDLHLESQPGFAAEAVPGADLLVLAGDIGSYQRGSRLAERDFGLARFSPRRGAPWPRVLYVPGNHEYDALDFDETHARLRSLCDELDIVWLEREVLMLGRIRFVGTTLWSDFDALASGDTAATLKQRGKALRSADYYLSRNTTLREGQPMLAAALRELGLECQAWLEQALQTPFDGTTVAVTHFAPSLRSADPRYGVTPSTAGFCNALDHLLPHADLWLHGHLHCLNDYVVEGERGDGQRWRCRVVANPLGYESKGEQEGFREGFFIDLPEPPPAATAGT</sequence>
<dbReference type="PANTHER" id="PTHR37844">
    <property type="entry name" value="SER/THR PROTEIN PHOSPHATASE SUPERFAMILY (AFU_ORTHOLOGUE AFUA_1G14840)"/>
    <property type="match status" value="1"/>
</dbReference>
<protein>
    <submittedName>
        <fullName evidence="2">Metallophosphoesterase</fullName>
    </submittedName>
</protein>
<evidence type="ECO:0000259" key="1">
    <source>
        <dbReference type="Pfam" id="PF00149"/>
    </source>
</evidence>
<organism evidence="2 3">
    <name type="scientific">Caldimonas mangrovi</name>
    <dbReference type="NCBI Taxonomy" id="2944811"/>
    <lineage>
        <taxon>Bacteria</taxon>
        <taxon>Pseudomonadati</taxon>
        <taxon>Pseudomonadota</taxon>
        <taxon>Betaproteobacteria</taxon>
        <taxon>Burkholderiales</taxon>
        <taxon>Sphaerotilaceae</taxon>
        <taxon>Caldimonas</taxon>
    </lineage>
</organism>
<name>A0ABT0YVL6_9BURK</name>
<dbReference type="PANTHER" id="PTHR37844:SF2">
    <property type="entry name" value="SER_THR PROTEIN PHOSPHATASE SUPERFAMILY (AFU_ORTHOLOGUE AFUA_1G14840)"/>
    <property type="match status" value="1"/>
</dbReference>
<dbReference type="InterPro" id="IPR004843">
    <property type="entry name" value="Calcineurin-like_PHP"/>
</dbReference>
<dbReference type="Gene3D" id="3.60.21.10">
    <property type="match status" value="1"/>
</dbReference>
<dbReference type="Proteomes" id="UP001165541">
    <property type="component" value="Unassembled WGS sequence"/>
</dbReference>
<dbReference type="EMBL" id="JAMKFE010000018">
    <property type="protein sequence ID" value="MCM5682337.1"/>
    <property type="molecule type" value="Genomic_DNA"/>
</dbReference>
<comment type="caution">
    <text evidence="2">The sequence shown here is derived from an EMBL/GenBank/DDBJ whole genome shotgun (WGS) entry which is preliminary data.</text>
</comment>
<accession>A0ABT0YVL6</accession>
<evidence type="ECO:0000313" key="3">
    <source>
        <dbReference type="Proteomes" id="UP001165541"/>
    </source>
</evidence>
<reference evidence="2" key="1">
    <citation type="submission" date="2022-05" db="EMBL/GenBank/DDBJ databases">
        <title>Schlegelella sp. nov., isolated from mangrove soil.</title>
        <authorList>
            <person name="Liu Y."/>
            <person name="Ge X."/>
            <person name="Liu W."/>
        </authorList>
    </citation>
    <scope>NUCLEOTIDE SEQUENCE</scope>
    <source>
        <strain evidence="2">S2-27</strain>
    </source>
</reference>
<gene>
    <name evidence="2" type="ORF">M8A51_22645</name>
</gene>
<keyword evidence="3" id="KW-1185">Reference proteome</keyword>
<feature type="domain" description="Calcineurin-like phosphoesterase" evidence="1">
    <location>
        <begin position="1"/>
        <end position="231"/>
    </location>
</feature>
<dbReference type="Pfam" id="PF00149">
    <property type="entry name" value="Metallophos"/>
    <property type="match status" value="1"/>
</dbReference>
<evidence type="ECO:0000313" key="2">
    <source>
        <dbReference type="EMBL" id="MCM5682337.1"/>
    </source>
</evidence>
<dbReference type="SUPFAM" id="SSF56300">
    <property type="entry name" value="Metallo-dependent phosphatases"/>
    <property type="match status" value="1"/>
</dbReference>